<evidence type="ECO:0000256" key="2">
    <source>
        <dbReference type="ARBA" id="ARBA00022679"/>
    </source>
</evidence>
<name>A0ABP9UTK9_9BACT</name>
<proteinExistence type="predicted"/>
<dbReference type="Proteomes" id="UP001476282">
    <property type="component" value="Unassembled WGS sequence"/>
</dbReference>
<reference evidence="3 4" key="1">
    <citation type="submission" date="2024-02" db="EMBL/GenBank/DDBJ databases">
        <title>Haloferula sargassicola NBRC 104335.</title>
        <authorList>
            <person name="Ichikawa N."/>
            <person name="Katano-Makiyama Y."/>
            <person name="Hidaka K."/>
        </authorList>
    </citation>
    <scope>NUCLEOTIDE SEQUENCE [LARGE SCALE GENOMIC DNA]</scope>
    <source>
        <strain evidence="3 4">NBRC 104335</strain>
    </source>
</reference>
<dbReference type="PANTHER" id="PTHR34136:SF1">
    <property type="entry name" value="UDP-N-ACETYL-D-MANNOSAMINURONIC ACID TRANSFERASE"/>
    <property type="match status" value="1"/>
</dbReference>
<evidence type="ECO:0008006" key="5">
    <source>
        <dbReference type="Google" id="ProtNLM"/>
    </source>
</evidence>
<keyword evidence="2" id="KW-0808">Transferase</keyword>
<dbReference type="EMBL" id="BAABRI010000016">
    <property type="protein sequence ID" value="GAA5483691.1"/>
    <property type="molecule type" value="Genomic_DNA"/>
</dbReference>
<evidence type="ECO:0000313" key="4">
    <source>
        <dbReference type="Proteomes" id="UP001476282"/>
    </source>
</evidence>
<comment type="caution">
    <text evidence="3">The sequence shown here is derived from an EMBL/GenBank/DDBJ whole genome shotgun (WGS) entry which is preliminary data.</text>
</comment>
<keyword evidence="1" id="KW-0328">Glycosyltransferase</keyword>
<evidence type="ECO:0000313" key="3">
    <source>
        <dbReference type="EMBL" id="GAA5483691.1"/>
    </source>
</evidence>
<accession>A0ABP9UTK9</accession>
<dbReference type="Pfam" id="PF03808">
    <property type="entry name" value="Glyco_tran_WecG"/>
    <property type="match status" value="1"/>
</dbReference>
<organism evidence="3 4">
    <name type="scientific">Haloferula sargassicola</name>
    <dbReference type="NCBI Taxonomy" id="490096"/>
    <lineage>
        <taxon>Bacteria</taxon>
        <taxon>Pseudomonadati</taxon>
        <taxon>Verrucomicrobiota</taxon>
        <taxon>Verrucomicrobiia</taxon>
        <taxon>Verrucomicrobiales</taxon>
        <taxon>Verrucomicrobiaceae</taxon>
        <taxon>Haloferula</taxon>
    </lineage>
</organism>
<dbReference type="PANTHER" id="PTHR34136">
    <property type="match status" value="1"/>
</dbReference>
<evidence type="ECO:0000256" key="1">
    <source>
        <dbReference type="ARBA" id="ARBA00022676"/>
    </source>
</evidence>
<sequence length="284" mass="31803">MSETLQNPAPACLHAFGIRFWNGRCEDLLVEMDERGGVLTVPSAPSLGQAGDDPFLMEAYRAGDWSVVDGGYCALTLRGMGVKVRRISGLQIIEKSVAATTDAVVPMRQRRILWVMPNDEERARTRHLLHGLGFDPGRQHYYLAPYYRSDEDFADAELIRQVKEFRPDWIILGLAGGRQEKLAYHLRRIEWDEASRARRDRGPAILCTGAAIAFFSGGQVAIPKWADRMYLGWAFRAFKDPKTCVPRYIKAFWHFPLLVAKEKLRGGVVANPSLGSVPGSTAEP</sequence>
<dbReference type="RefSeq" id="WP_353567796.1">
    <property type="nucleotide sequence ID" value="NZ_BAABRI010000016.1"/>
</dbReference>
<dbReference type="InterPro" id="IPR004629">
    <property type="entry name" value="WecG_TagA_CpsF"/>
</dbReference>
<protein>
    <recommendedName>
        <fullName evidence="5">Glycosyltransferase</fullName>
    </recommendedName>
</protein>
<gene>
    <name evidence="3" type="ORF">Hsar01_02925</name>
</gene>
<keyword evidence="4" id="KW-1185">Reference proteome</keyword>